<evidence type="ECO:0000313" key="3">
    <source>
        <dbReference type="Proteomes" id="UP001218788"/>
    </source>
</evidence>
<sequence length="495" mass="54619">MRNLFLLLTALISSSLWAETVTLEKVKTFPVAQEMTYEDGQPATVIETANIFDEEGKVARGPHTINFTLDGASSYAVMVNGQRVEPGETFTFVQNLTTSGHKLILPIYPADGGIEGVVNYALNIPDVKSMVCLPGQQELEDGCLTVTYDVLAINCSPEYVSDTSDGIRCVNYSTAPITLYCDDGYEKNGENCTRVTVQAAPYNCSAYPGSSLEGVMCVQQESHPVSKCGEGWDDVSGQCRGTATSYSATYGCKKGSWNGSECERTIRDSYYYLRTNCQSKIEGNDGSCYDYYVPSCRDGYTYDTYHEQCYKDGETSAPYTHYEGDCNSGDFLKSDFCLVTSSKSEKVPYCTRGTYNSAEHVCEYQSYSDKEYYCPSGGSVSGSSCLTYNFEPYGNYCLDGGDFNPSTGNCETDINEPAGRHCDEPFLMEEDGESCKLTEEYLFKHCDDETFSPSADYSTCERTLTEDPVLECPAGYEVDEKGVQCVKKEETPFIG</sequence>
<gene>
    <name evidence="2" type="ORF">OIK42_19580</name>
</gene>
<name>A0ABT5L8N3_9ALTE</name>
<organism evidence="2 3">
    <name type="scientific">Alteromonas gilva</name>
    <dbReference type="NCBI Taxonomy" id="2987522"/>
    <lineage>
        <taxon>Bacteria</taxon>
        <taxon>Pseudomonadati</taxon>
        <taxon>Pseudomonadota</taxon>
        <taxon>Gammaproteobacteria</taxon>
        <taxon>Alteromonadales</taxon>
        <taxon>Alteromonadaceae</taxon>
        <taxon>Alteromonas/Salinimonas group</taxon>
        <taxon>Alteromonas</taxon>
    </lineage>
</organism>
<dbReference type="EMBL" id="JAQQXP010000004">
    <property type="protein sequence ID" value="MDC8832961.1"/>
    <property type="molecule type" value="Genomic_DNA"/>
</dbReference>
<evidence type="ECO:0000313" key="2">
    <source>
        <dbReference type="EMBL" id="MDC8832961.1"/>
    </source>
</evidence>
<accession>A0ABT5L8N3</accession>
<keyword evidence="1" id="KW-0732">Signal</keyword>
<proteinExistence type="predicted"/>
<dbReference type="RefSeq" id="WP_273642865.1">
    <property type="nucleotide sequence ID" value="NZ_JAQQXP010000004.1"/>
</dbReference>
<comment type="caution">
    <text evidence="2">The sequence shown here is derived from an EMBL/GenBank/DDBJ whole genome shotgun (WGS) entry which is preliminary data.</text>
</comment>
<dbReference type="Proteomes" id="UP001218788">
    <property type="component" value="Unassembled WGS sequence"/>
</dbReference>
<protein>
    <submittedName>
        <fullName evidence="2">Uncharacterized protein</fullName>
    </submittedName>
</protein>
<reference evidence="2 3" key="1">
    <citation type="submission" date="2022-10" db="EMBL/GenBank/DDBJ databases">
        <title>Alteromonas sp. chi3 Genome sequencing.</title>
        <authorList>
            <person name="Park S."/>
        </authorList>
    </citation>
    <scope>NUCLEOTIDE SEQUENCE [LARGE SCALE GENOMIC DNA]</scope>
    <source>
        <strain evidence="3">chi3</strain>
    </source>
</reference>
<feature type="signal peptide" evidence="1">
    <location>
        <begin position="1"/>
        <end position="18"/>
    </location>
</feature>
<keyword evidence="3" id="KW-1185">Reference proteome</keyword>
<evidence type="ECO:0000256" key="1">
    <source>
        <dbReference type="SAM" id="SignalP"/>
    </source>
</evidence>
<feature type="chain" id="PRO_5045761108" evidence="1">
    <location>
        <begin position="19"/>
        <end position="495"/>
    </location>
</feature>